<dbReference type="InterPro" id="IPR032675">
    <property type="entry name" value="LRR_dom_sf"/>
</dbReference>
<organism evidence="1 2">
    <name type="scientific">Mycena maculata</name>
    <dbReference type="NCBI Taxonomy" id="230809"/>
    <lineage>
        <taxon>Eukaryota</taxon>
        <taxon>Fungi</taxon>
        <taxon>Dikarya</taxon>
        <taxon>Basidiomycota</taxon>
        <taxon>Agaricomycotina</taxon>
        <taxon>Agaricomycetes</taxon>
        <taxon>Agaricomycetidae</taxon>
        <taxon>Agaricales</taxon>
        <taxon>Marasmiineae</taxon>
        <taxon>Mycenaceae</taxon>
        <taxon>Mycena</taxon>
    </lineage>
</organism>
<dbReference type="EMBL" id="JARJLG010000037">
    <property type="protein sequence ID" value="KAJ7764612.1"/>
    <property type="molecule type" value="Genomic_DNA"/>
</dbReference>
<reference evidence="1" key="1">
    <citation type="submission" date="2023-03" db="EMBL/GenBank/DDBJ databases">
        <title>Massive genome expansion in bonnet fungi (Mycena s.s.) driven by repeated elements and novel gene families across ecological guilds.</title>
        <authorList>
            <consortium name="Lawrence Berkeley National Laboratory"/>
            <person name="Harder C.B."/>
            <person name="Miyauchi S."/>
            <person name="Viragh M."/>
            <person name="Kuo A."/>
            <person name="Thoen E."/>
            <person name="Andreopoulos B."/>
            <person name="Lu D."/>
            <person name="Skrede I."/>
            <person name="Drula E."/>
            <person name="Henrissat B."/>
            <person name="Morin E."/>
            <person name="Kohler A."/>
            <person name="Barry K."/>
            <person name="LaButti K."/>
            <person name="Morin E."/>
            <person name="Salamov A."/>
            <person name="Lipzen A."/>
            <person name="Mereny Z."/>
            <person name="Hegedus B."/>
            <person name="Baldrian P."/>
            <person name="Stursova M."/>
            <person name="Weitz H."/>
            <person name="Taylor A."/>
            <person name="Grigoriev I.V."/>
            <person name="Nagy L.G."/>
            <person name="Martin F."/>
            <person name="Kauserud H."/>
        </authorList>
    </citation>
    <scope>NUCLEOTIDE SEQUENCE</scope>
    <source>
        <strain evidence="1">CBHHK188m</strain>
    </source>
</reference>
<dbReference type="Proteomes" id="UP001215280">
    <property type="component" value="Unassembled WGS sequence"/>
</dbReference>
<keyword evidence="2" id="KW-1185">Reference proteome</keyword>
<evidence type="ECO:0000313" key="1">
    <source>
        <dbReference type="EMBL" id="KAJ7764612.1"/>
    </source>
</evidence>
<dbReference type="Gene3D" id="3.80.10.10">
    <property type="entry name" value="Ribonuclease Inhibitor"/>
    <property type="match status" value="1"/>
</dbReference>
<protein>
    <recommendedName>
        <fullName evidence="3">F-box domain-containing protein</fullName>
    </recommendedName>
</protein>
<gene>
    <name evidence="1" type="ORF">DFH07DRAFT_811815</name>
</gene>
<accession>A0AAD7NJL3</accession>
<proteinExistence type="predicted"/>
<dbReference type="AlphaFoldDB" id="A0AAD7NJL3"/>
<sequence length="444" mass="50138">MASSSSMSLNVDGTQSSPVILSLPDELLVEIAAMGQEDRDPDDEFKSEWELSHVSRRFRHSIVGAATLWTQIEVAAETTEGSVEVFKLYLERSRACKLWLTLRDSDPVQRDFRVEERFSHFLPHIQRIWRLDIQSRHEHTTDSILTHLRNVAASSLEHLEIHVAYEFDILNVFSSGAPKLKFLKLTDCFFNSPVPSWATHLTHLELRSWDDSLDSDGNSFFMAFLTQCHSLAHLFLETNAMELNHKRIPSLESLIVVISDTSDALHLRETLFHFDTPLLTALVVQYAHGDQISVLFSPTNLPYSSFPALTSLSFVNNGCECEADFSLCEEVQPITSPPQHLFPVLSSLTLVNQCFTEEILSDILGADSTSWPFLKTVSICPKENKLEEVYSTLAQIVCSKRQTHQEQALPKLRLSPSLFAKECWEENGVDVELFDAAEVIDGLA</sequence>
<name>A0AAD7NJL3_9AGAR</name>
<comment type="caution">
    <text evidence="1">The sequence shown here is derived from an EMBL/GenBank/DDBJ whole genome shotgun (WGS) entry which is preliminary data.</text>
</comment>
<evidence type="ECO:0008006" key="3">
    <source>
        <dbReference type="Google" id="ProtNLM"/>
    </source>
</evidence>
<evidence type="ECO:0000313" key="2">
    <source>
        <dbReference type="Proteomes" id="UP001215280"/>
    </source>
</evidence>
<dbReference type="SUPFAM" id="SSF52047">
    <property type="entry name" value="RNI-like"/>
    <property type="match status" value="1"/>
</dbReference>